<organism evidence="2 3">
    <name type="scientific">Elsinoe australis</name>
    <dbReference type="NCBI Taxonomy" id="40998"/>
    <lineage>
        <taxon>Eukaryota</taxon>
        <taxon>Fungi</taxon>
        <taxon>Dikarya</taxon>
        <taxon>Ascomycota</taxon>
        <taxon>Pezizomycotina</taxon>
        <taxon>Dothideomycetes</taxon>
        <taxon>Dothideomycetidae</taxon>
        <taxon>Myriangiales</taxon>
        <taxon>Elsinoaceae</taxon>
        <taxon>Elsinoe</taxon>
    </lineage>
</organism>
<name>A0A2P7Z4B1_9PEZI</name>
<keyword evidence="3" id="KW-1185">Reference proteome</keyword>
<dbReference type="OrthoDB" id="2951834at2759"/>
<dbReference type="PANTHER" id="PTHR42085">
    <property type="entry name" value="F-BOX DOMAIN-CONTAINING PROTEIN"/>
    <property type="match status" value="1"/>
</dbReference>
<gene>
    <name evidence="2" type="ORF">B9Z65_6997</name>
</gene>
<dbReference type="EMBL" id="NHZQ01000331">
    <property type="protein sequence ID" value="PSK43043.1"/>
    <property type="molecule type" value="Genomic_DNA"/>
</dbReference>
<evidence type="ECO:0000256" key="1">
    <source>
        <dbReference type="SAM" id="MobiDB-lite"/>
    </source>
</evidence>
<feature type="compositionally biased region" description="Low complexity" evidence="1">
    <location>
        <begin position="1"/>
        <end position="14"/>
    </location>
</feature>
<dbReference type="PANTHER" id="PTHR42085:SF4">
    <property type="entry name" value="F-BOX DOMAIN-CONTAINING PROTEIN"/>
    <property type="match status" value="1"/>
</dbReference>
<proteinExistence type="predicted"/>
<dbReference type="InterPro" id="IPR038883">
    <property type="entry name" value="AN11006-like"/>
</dbReference>
<evidence type="ECO:0000313" key="3">
    <source>
        <dbReference type="Proteomes" id="UP000243723"/>
    </source>
</evidence>
<dbReference type="Proteomes" id="UP000243723">
    <property type="component" value="Unassembled WGS sequence"/>
</dbReference>
<protein>
    <recommendedName>
        <fullName evidence="4">F-box domain-containing protein</fullName>
    </recommendedName>
</protein>
<evidence type="ECO:0008006" key="4">
    <source>
        <dbReference type="Google" id="ProtNLM"/>
    </source>
</evidence>
<comment type="caution">
    <text evidence="2">The sequence shown here is derived from an EMBL/GenBank/DDBJ whole genome shotgun (WGS) entry which is preliminary data.</text>
</comment>
<dbReference type="AlphaFoldDB" id="A0A2P7Z4B1"/>
<feature type="region of interest" description="Disordered" evidence="1">
    <location>
        <begin position="1"/>
        <end position="27"/>
    </location>
</feature>
<reference evidence="2 3" key="1">
    <citation type="submission" date="2017-05" db="EMBL/GenBank/DDBJ databases">
        <title>Draft genome sequence of Elsinoe australis.</title>
        <authorList>
            <person name="Cheng Q."/>
        </authorList>
    </citation>
    <scope>NUCLEOTIDE SEQUENCE [LARGE SCALE GENOMIC DNA]</scope>
    <source>
        <strain evidence="2 3">NL1</strain>
    </source>
</reference>
<accession>A0A2P7Z4B1</accession>
<evidence type="ECO:0000313" key="2">
    <source>
        <dbReference type="EMBL" id="PSK43043.1"/>
    </source>
</evidence>
<sequence length="234" mass="26564">MSATNSTNSTSLANPGPPIHSQSQSPLFHLPPELRQQIYIHLLSAPTPSTPLHPSLLATCRRLHHETSPLLYSLTFEAHPTLLTSLPYYHTRSRPVSPALTPRIRKWHITVRLDVDARFTHEQVREAFTGCEELTVEVMQAMYGSCDFGVLGGFEGVRDVRRARVVGSLGDGRYGVWLEKRMMLGVGEEGEAWREKEEERVVRELGEGDRGKRFDRSWRLGPVVGGRDVWQWNR</sequence>